<dbReference type="Proteomes" id="UP000001351">
    <property type="component" value="Chromosome"/>
</dbReference>
<dbReference type="Pfam" id="PF09265">
    <property type="entry name" value="Cytokin-bind"/>
    <property type="match status" value="1"/>
</dbReference>
<comment type="similarity">
    <text evidence="2">Belongs to the oxygen-dependent FAD-linked oxidoreductase family.</text>
</comment>
<evidence type="ECO:0000256" key="3">
    <source>
        <dbReference type="ARBA" id="ARBA00022630"/>
    </source>
</evidence>
<proteinExistence type="inferred from homology"/>
<dbReference type="Gene3D" id="3.30.43.10">
    <property type="entry name" value="Uridine Diphospho-n-acetylenolpyruvylglucosamine Reductase, domain 2"/>
    <property type="match status" value="1"/>
</dbReference>
<protein>
    <submittedName>
        <fullName evidence="7">Oxygen-dependent FAD-linked oxidoreductase</fullName>
    </submittedName>
</protein>
<feature type="domain" description="FAD-binding PCMH-type" evidence="6">
    <location>
        <begin position="1"/>
        <end position="165"/>
    </location>
</feature>
<dbReference type="eggNOG" id="COG0277">
    <property type="taxonomic scope" value="Bacteria"/>
</dbReference>
<dbReference type="InterPro" id="IPR036318">
    <property type="entry name" value="FAD-bd_PCMH-like_sf"/>
</dbReference>
<dbReference type="GO" id="GO:0019139">
    <property type="term" value="F:cytokinin dehydrogenase activity"/>
    <property type="evidence" value="ECO:0007669"/>
    <property type="project" value="InterPro"/>
</dbReference>
<dbReference type="SUPFAM" id="SSF55103">
    <property type="entry name" value="FAD-linked oxidases, C-terminal domain"/>
    <property type="match status" value="1"/>
</dbReference>
<evidence type="ECO:0000256" key="5">
    <source>
        <dbReference type="ARBA" id="ARBA00023002"/>
    </source>
</evidence>
<dbReference type="InterPro" id="IPR006094">
    <property type="entry name" value="Oxid_FAD_bind_N"/>
</dbReference>
<name>E3FY96_STIAD</name>
<dbReference type="InterPro" id="IPR016166">
    <property type="entry name" value="FAD-bd_PCMH"/>
</dbReference>
<keyword evidence="8" id="KW-1185">Reference proteome</keyword>
<dbReference type="AlphaFoldDB" id="E3FY96"/>
<dbReference type="InterPro" id="IPR015345">
    <property type="entry name" value="Cytokinin_DH_FAD/cytokin-bd"/>
</dbReference>
<dbReference type="InterPro" id="IPR016169">
    <property type="entry name" value="FAD-bd_PCMH_sub2"/>
</dbReference>
<gene>
    <name evidence="7" type="ordered locus">STAUR_2029</name>
</gene>
<evidence type="ECO:0000256" key="2">
    <source>
        <dbReference type="ARBA" id="ARBA00005466"/>
    </source>
</evidence>
<dbReference type="GO" id="GO:0009690">
    <property type="term" value="P:cytokinin metabolic process"/>
    <property type="evidence" value="ECO:0007669"/>
    <property type="project" value="InterPro"/>
</dbReference>
<dbReference type="Pfam" id="PF01565">
    <property type="entry name" value="FAD_binding_4"/>
    <property type="match status" value="1"/>
</dbReference>
<dbReference type="InterPro" id="IPR050432">
    <property type="entry name" value="FAD-linked_Oxidoreductases_BP"/>
</dbReference>
<dbReference type="KEGG" id="sur:STAUR_2029"/>
<dbReference type="GO" id="GO:0071949">
    <property type="term" value="F:FAD binding"/>
    <property type="evidence" value="ECO:0007669"/>
    <property type="project" value="InterPro"/>
</dbReference>
<keyword evidence="4" id="KW-0274">FAD</keyword>
<dbReference type="Gene3D" id="3.40.462.10">
    <property type="entry name" value="FAD-linked oxidases, C-terminal domain"/>
    <property type="match status" value="1"/>
</dbReference>
<evidence type="ECO:0000256" key="1">
    <source>
        <dbReference type="ARBA" id="ARBA00001974"/>
    </source>
</evidence>
<evidence type="ECO:0000259" key="6">
    <source>
        <dbReference type="PROSITE" id="PS51387"/>
    </source>
</evidence>
<organism evidence="7 8">
    <name type="scientific">Stigmatella aurantiaca (strain DW4/3-1)</name>
    <dbReference type="NCBI Taxonomy" id="378806"/>
    <lineage>
        <taxon>Bacteria</taxon>
        <taxon>Pseudomonadati</taxon>
        <taxon>Myxococcota</taxon>
        <taxon>Myxococcia</taxon>
        <taxon>Myxococcales</taxon>
        <taxon>Cystobacterineae</taxon>
        <taxon>Archangiaceae</taxon>
        <taxon>Stigmatella</taxon>
    </lineage>
</organism>
<dbReference type="InterPro" id="IPR016170">
    <property type="entry name" value="Cytok_DH_C_sf"/>
</dbReference>
<evidence type="ECO:0000313" key="7">
    <source>
        <dbReference type="EMBL" id="ADO69833.1"/>
    </source>
</evidence>
<dbReference type="PANTHER" id="PTHR13878">
    <property type="entry name" value="GULONOLACTONE OXIDASE"/>
    <property type="match status" value="1"/>
</dbReference>
<dbReference type="HOGENOM" id="CLU_024955_1_1_7"/>
<accession>E3FY96</accession>
<reference evidence="7 8" key="1">
    <citation type="journal article" date="2011" name="Mol. Biol. Evol.">
        <title>Comparative genomic analysis of fruiting body formation in Myxococcales.</title>
        <authorList>
            <person name="Huntley S."/>
            <person name="Hamann N."/>
            <person name="Wegener-Feldbrugge S."/>
            <person name="Treuner-Lange A."/>
            <person name="Kube M."/>
            <person name="Reinhardt R."/>
            <person name="Klages S."/>
            <person name="Muller R."/>
            <person name="Ronning C.M."/>
            <person name="Nierman W.C."/>
            <person name="Sogaard-Andersen L."/>
        </authorList>
    </citation>
    <scope>NUCLEOTIDE SEQUENCE [LARGE SCALE GENOMIC DNA]</scope>
    <source>
        <strain evidence="7 8">DW4/3-1</strain>
    </source>
</reference>
<comment type="cofactor">
    <cofactor evidence="1">
        <name>FAD</name>
        <dbReference type="ChEBI" id="CHEBI:57692"/>
    </cofactor>
</comment>
<dbReference type="STRING" id="378806.STAUR_2029"/>
<dbReference type="InterPro" id="IPR016167">
    <property type="entry name" value="FAD-bd_PCMH_sub1"/>
</dbReference>
<sequence length="428" mass="47046">MLRPRSKEAVIDMVRFCDREGIPVTVRGQGHTCFYPAANGGVLIDMSSLRTLHEIGPGFAHVDAGCTWEQVLDATLAASPPQVPPVINGFSRLSIGGTLSAGGISGMAYFCGCQVEHVLELEVVTGDGRLVRCSEHSERRLFEAVLAGQGQCGIILNARVALKPAKSRTREYTFMYPSLAALLEAMNALLDEAEHARSPRLDLIWGSAARTPAGWGFALLANAHYEPGHEPDRTGLFRAITPPAPPLEFDGTFREYIRQLDEKILAIPTGGGRYPMWLDMFVPSERLVEYAGGILDRTQDDDVGQGGLVLLFPLETRTSTRPLMRLPASKRVYLFDYCRNTDPISAAKAEELLTRNNALYQEGVAAGATAYLIGAVRMTPADYQVHYGPVWQRFAADKREFDPRLTLGRGTPIFSHMLRDETARGEPR</sequence>
<dbReference type="PROSITE" id="PS51387">
    <property type="entry name" value="FAD_PCMH"/>
    <property type="match status" value="1"/>
</dbReference>
<dbReference type="Gene3D" id="3.30.465.10">
    <property type="match status" value="1"/>
</dbReference>
<dbReference type="PANTHER" id="PTHR13878:SF53">
    <property type="entry name" value="CYTOKININ DEHYDROGENASE 6"/>
    <property type="match status" value="1"/>
</dbReference>
<dbReference type="SUPFAM" id="SSF56176">
    <property type="entry name" value="FAD-binding/transporter-associated domain-like"/>
    <property type="match status" value="1"/>
</dbReference>
<evidence type="ECO:0000313" key="8">
    <source>
        <dbReference type="Proteomes" id="UP000001351"/>
    </source>
</evidence>
<keyword evidence="3" id="KW-0285">Flavoprotein</keyword>
<evidence type="ECO:0000256" key="4">
    <source>
        <dbReference type="ARBA" id="ARBA00022827"/>
    </source>
</evidence>
<dbReference type="InterPro" id="IPR016164">
    <property type="entry name" value="FAD-linked_Oxase-like_C"/>
</dbReference>
<keyword evidence="5" id="KW-0560">Oxidoreductase</keyword>
<dbReference type="EMBL" id="CP002271">
    <property type="protein sequence ID" value="ADO69833.1"/>
    <property type="molecule type" value="Genomic_DNA"/>
</dbReference>